<comment type="caution">
    <text evidence="9">The sequence shown here is derived from an EMBL/GenBank/DDBJ whole genome shotgun (WGS) entry which is preliminary data.</text>
</comment>
<keyword evidence="2" id="KW-0805">Transcription regulation</keyword>
<dbReference type="PROSITE" id="PS51370">
    <property type="entry name" value="R"/>
    <property type="match status" value="1"/>
</dbReference>
<dbReference type="InterPro" id="IPR017888">
    <property type="entry name" value="CYC/TB1_R_domain"/>
</dbReference>
<feature type="compositionally biased region" description="Low complexity" evidence="6">
    <location>
        <begin position="199"/>
        <end position="208"/>
    </location>
</feature>
<dbReference type="OrthoDB" id="1896834at2759"/>
<evidence type="ECO:0000259" key="8">
    <source>
        <dbReference type="PROSITE" id="PS51370"/>
    </source>
</evidence>
<evidence type="ECO:0000256" key="6">
    <source>
        <dbReference type="SAM" id="MobiDB-lite"/>
    </source>
</evidence>
<evidence type="ECO:0000256" key="3">
    <source>
        <dbReference type="ARBA" id="ARBA00023125"/>
    </source>
</evidence>
<feature type="domain" description="TCP" evidence="7">
    <location>
        <begin position="102"/>
        <end position="160"/>
    </location>
</feature>
<dbReference type="InterPro" id="IPR005333">
    <property type="entry name" value="Transcription_factor_TCP"/>
</dbReference>
<keyword evidence="5" id="KW-0539">Nucleus</keyword>
<name>A0A8J5KDQ1_ZINOF</name>
<organism evidence="9 10">
    <name type="scientific">Zingiber officinale</name>
    <name type="common">Ginger</name>
    <name type="synonym">Amomum zingiber</name>
    <dbReference type="NCBI Taxonomy" id="94328"/>
    <lineage>
        <taxon>Eukaryota</taxon>
        <taxon>Viridiplantae</taxon>
        <taxon>Streptophyta</taxon>
        <taxon>Embryophyta</taxon>
        <taxon>Tracheophyta</taxon>
        <taxon>Spermatophyta</taxon>
        <taxon>Magnoliopsida</taxon>
        <taxon>Liliopsida</taxon>
        <taxon>Zingiberales</taxon>
        <taxon>Zingiberaceae</taxon>
        <taxon>Zingiber</taxon>
    </lineage>
</organism>
<dbReference type="PANTHER" id="PTHR31072">
    <property type="entry name" value="TRANSCRIPTION FACTOR TCP4-RELATED"/>
    <property type="match status" value="1"/>
</dbReference>
<accession>A0A8J5KDQ1</accession>
<reference evidence="9 10" key="1">
    <citation type="submission" date="2020-08" db="EMBL/GenBank/DDBJ databases">
        <title>Plant Genome Project.</title>
        <authorList>
            <person name="Zhang R.-G."/>
        </authorList>
    </citation>
    <scope>NUCLEOTIDE SEQUENCE [LARGE SCALE GENOMIC DNA]</scope>
    <source>
        <tissue evidence="9">Rhizome</tissue>
    </source>
</reference>
<keyword evidence="4" id="KW-0804">Transcription</keyword>
<evidence type="ECO:0000313" key="9">
    <source>
        <dbReference type="EMBL" id="KAG6477018.1"/>
    </source>
</evidence>
<dbReference type="GO" id="GO:0005634">
    <property type="term" value="C:nucleus"/>
    <property type="evidence" value="ECO:0007669"/>
    <property type="project" value="UniProtKB-SubCell"/>
</dbReference>
<dbReference type="EMBL" id="JACMSC010000018">
    <property type="protein sequence ID" value="KAG6477018.1"/>
    <property type="molecule type" value="Genomic_DNA"/>
</dbReference>
<feature type="domain" description="R" evidence="8">
    <location>
        <begin position="244"/>
        <end position="261"/>
    </location>
</feature>
<comment type="subcellular location">
    <subcellularLocation>
        <location evidence="1">Nucleus</location>
    </subcellularLocation>
</comment>
<dbReference type="GO" id="GO:0043565">
    <property type="term" value="F:sequence-specific DNA binding"/>
    <property type="evidence" value="ECO:0007669"/>
    <property type="project" value="TreeGrafter"/>
</dbReference>
<feature type="region of interest" description="Disordered" evidence="6">
    <location>
        <begin position="188"/>
        <end position="246"/>
    </location>
</feature>
<sequence length="341" mass="36924">MLPFPDYQDHIFAKPFAEQLQAYPNQLVADASYSWFASPPPILCPDDLLLFPSASSLDAFVSSTTAAAAAPLVLPAAAAPAVTSTRGSEEKSSSCVGRRLRRKDRHSKIVTARGPRDRRMRLSIEVAGKFFQLQDMLGFDKASKTVQWLLTMSASAIRDLAAAVATSVVQSPYSTESSTLACEDYQYSSAGAHGPKGKTTTTTTTTTTNDEALTDDREASKSKKKHKTETASRKKTEFHSATARQSRAKARERAKGRAMEKQRLMSSFSDAMKVKEEETKSAQAIERSCHLITTTAAGGPVAMPLYGNNQLEPGGAAAIILKAAGVFQQPTWDMEAISYSR</sequence>
<evidence type="ECO:0000259" key="7">
    <source>
        <dbReference type="PROSITE" id="PS51369"/>
    </source>
</evidence>
<dbReference type="AlphaFoldDB" id="A0A8J5KDQ1"/>
<dbReference type="PROSITE" id="PS51369">
    <property type="entry name" value="TCP"/>
    <property type="match status" value="1"/>
</dbReference>
<protein>
    <submittedName>
        <fullName evidence="9">Uncharacterized protein</fullName>
    </submittedName>
</protein>
<dbReference type="GO" id="GO:2000032">
    <property type="term" value="P:regulation of secondary shoot formation"/>
    <property type="evidence" value="ECO:0007669"/>
    <property type="project" value="TreeGrafter"/>
</dbReference>
<dbReference type="GO" id="GO:0003700">
    <property type="term" value="F:DNA-binding transcription factor activity"/>
    <property type="evidence" value="ECO:0007669"/>
    <property type="project" value="InterPro"/>
</dbReference>
<dbReference type="Pfam" id="PF03634">
    <property type="entry name" value="TCP"/>
    <property type="match status" value="1"/>
</dbReference>
<evidence type="ECO:0000256" key="2">
    <source>
        <dbReference type="ARBA" id="ARBA00023015"/>
    </source>
</evidence>
<gene>
    <name evidence="9" type="ORF">ZIOFF_066268</name>
</gene>
<evidence type="ECO:0000256" key="1">
    <source>
        <dbReference type="ARBA" id="ARBA00004123"/>
    </source>
</evidence>
<keyword evidence="3" id="KW-0238">DNA-binding</keyword>
<evidence type="ECO:0000256" key="4">
    <source>
        <dbReference type="ARBA" id="ARBA00023163"/>
    </source>
</evidence>
<evidence type="ECO:0000313" key="10">
    <source>
        <dbReference type="Proteomes" id="UP000734854"/>
    </source>
</evidence>
<dbReference type="PANTHER" id="PTHR31072:SF93">
    <property type="entry name" value="TRANSCRIPTION FACTOR TCP24"/>
    <property type="match status" value="1"/>
</dbReference>
<keyword evidence="10" id="KW-1185">Reference proteome</keyword>
<dbReference type="Proteomes" id="UP000734854">
    <property type="component" value="Unassembled WGS sequence"/>
</dbReference>
<proteinExistence type="predicted"/>
<dbReference type="InterPro" id="IPR017887">
    <property type="entry name" value="TF_TCP_subgr"/>
</dbReference>
<evidence type="ECO:0000256" key="5">
    <source>
        <dbReference type="ARBA" id="ARBA00023242"/>
    </source>
</evidence>
<feature type="compositionally biased region" description="Basic and acidic residues" evidence="6">
    <location>
        <begin position="228"/>
        <end position="238"/>
    </location>
</feature>